<dbReference type="OrthoDB" id="9808135at2"/>
<keyword evidence="7" id="KW-0915">Sodium</keyword>
<dbReference type="InterPro" id="IPR004670">
    <property type="entry name" value="NhaA"/>
</dbReference>
<feature type="transmembrane region" description="Helical" evidence="7">
    <location>
        <begin position="156"/>
        <end position="177"/>
    </location>
</feature>
<gene>
    <name evidence="8" type="primary">nhaA_1</name>
    <name evidence="7" type="synonym">nhaA</name>
    <name evidence="8" type="ORF">PS880_03120</name>
</gene>
<dbReference type="EMBL" id="CABVIH010000014">
    <property type="protein sequence ID" value="VVP06991.1"/>
    <property type="molecule type" value="Genomic_DNA"/>
</dbReference>
<keyword evidence="7" id="KW-0997">Cell inner membrane</keyword>
<protein>
    <recommendedName>
        <fullName evidence="7">Na(+)/H(+) antiporter NhaA</fullName>
    </recommendedName>
    <alternativeName>
        <fullName evidence="7">Sodium/proton antiporter NhaA</fullName>
    </alternativeName>
</protein>
<keyword evidence="7" id="KW-0813">Transport</keyword>
<dbReference type="PANTHER" id="PTHR30341">
    <property type="entry name" value="SODIUM ION/PROTON ANTIPORTER NHAA-RELATED"/>
    <property type="match status" value="1"/>
</dbReference>
<dbReference type="AlphaFoldDB" id="A0A5E7L1B3"/>
<keyword evidence="2 7" id="KW-1003">Cell membrane</keyword>
<feature type="transmembrane region" description="Helical" evidence="7">
    <location>
        <begin position="331"/>
        <end position="353"/>
    </location>
</feature>
<evidence type="ECO:0000256" key="4">
    <source>
        <dbReference type="ARBA" id="ARBA00022989"/>
    </source>
</evidence>
<reference evidence="8 9" key="1">
    <citation type="submission" date="2019-09" db="EMBL/GenBank/DDBJ databases">
        <authorList>
            <person name="Chandra G."/>
            <person name="Truman W A."/>
        </authorList>
    </citation>
    <scope>NUCLEOTIDE SEQUENCE [LARGE SCALE GENOMIC DNA]</scope>
    <source>
        <strain evidence="8">PS880</strain>
    </source>
</reference>
<accession>A0A5E7L1B3</accession>
<keyword evidence="7" id="KW-0406">Ion transport</keyword>
<dbReference type="Gene3D" id="1.20.1530.10">
    <property type="entry name" value="Na+/H+ antiporter like domain"/>
    <property type="match status" value="1"/>
</dbReference>
<feature type="transmembrane region" description="Helical" evidence="7">
    <location>
        <begin position="262"/>
        <end position="284"/>
    </location>
</feature>
<evidence type="ECO:0000256" key="3">
    <source>
        <dbReference type="ARBA" id="ARBA00022692"/>
    </source>
</evidence>
<organism evidence="8 9">
    <name type="scientific">Pseudomonas fluorescens</name>
    <dbReference type="NCBI Taxonomy" id="294"/>
    <lineage>
        <taxon>Bacteria</taxon>
        <taxon>Pseudomonadati</taxon>
        <taxon>Pseudomonadota</taxon>
        <taxon>Gammaproteobacteria</taxon>
        <taxon>Pseudomonadales</taxon>
        <taxon>Pseudomonadaceae</taxon>
        <taxon>Pseudomonas</taxon>
    </lineage>
</organism>
<dbReference type="Proteomes" id="UP000375525">
    <property type="component" value="Unassembled WGS sequence"/>
</dbReference>
<keyword evidence="5 7" id="KW-0472">Membrane</keyword>
<dbReference type="GO" id="GO:0006885">
    <property type="term" value="P:regulation of pH"/>
    <property type="evidence" value="ECO:0007669"/>
    <property type="project" value="UniProtKB-UniRule"/>
</dbReference>
<keyword evidence="6 7" id="KW-0739">Sodium transport</keyword>
<feature type="transmembrane region" description="Helical" evidence="7">
    <location>
        <begin position="215"/>
        <end position="242"/>
    </location>
</feature>
<dbReference type="InterPro" id="IPR023171">
    <property type="entry name" value="Na/H_antiporter_dom_sf"/>
</dbReference>
<dbReference type="GO" id="GO:0005886">
    <property type="term" value="C:plasma membrane"/>
    <property type="evidence" value="ECO:0007669"/>
    <property type="project" value="UniProtKB-SubCell"/>
</dbReference>
<sequence length="395" mass="41299">MPLRSTFTRFFQLEAASGLLLIAAAALALIINNSSLSWLYSGLLDTPVVAQIGALKIAKPLLLWINDGLMAMFFLLIGLEVKREVLDGQLSNPSQIVLPGAAAIGGMVVPALVYWFLNREDPAALGGWAIPMATDIAFALGVLALLGKRVPVSLKLFLMTLAIIDDLGAIIVIAVFYSGTLSTLSLALAAACIIALIAMNRLGVVKLGPYMIVGLILWVCVLKSGVHATLAGVTLAFCIPLRTKNAETSPLLTLEHALHPWVAYGILPLFAFANAGLSLSGVTVESFTHHVPMGIAIGLLLGKTVGVFGLTWLAVKIGIAALPQGANWGQVLGVAILCGIGFTMSLFVGSLAFEPGVSEYAGMDRMGILTGSILAALIGYAVTAMASRKPVVLKS</sequence>
<dbReference type="RefSeq" id="WP_150780448.1">
    <property type="nucleotide sequence ID" value="NZ_CABVIH010000014.1"/>
</dbReference>
<evidence type="ECO:0000256" key="1">
    <source>
        <dbReference type="ARBA" id="ARBA00004429"/>
    </source>
</evidence>
<comment type="similarity">
    <text evidence="7">Belongs to the NhaA Na(+)/H(+) (TC 2.A.33) antiporter family.</text>
</comment>
<dbReference type="GO" id="GO:0015385">
    <property type="term" value="F:sodium:proton antiporter activity"/>
    <property type="evidence" value="ECO:0007669"/>
    <property type="project" value="UniProtKB-UniRule"/>
</dbReference>
<dbReference type="HAMAP" id="MF_01844">
    <property type="entry name" value="NhaA"/>
    <property type="match status" value="1"/>
</dbReference>
<keyword evidence="3 7" id="KW-0812">Transmembrane</keyword>
<feature type="transmembrane region" description="Helical" evidence="7">
    <location>
        <begin position="20"/>
        <end position="41"/>
    </location>
</feature>
<comment type="catalytic activity">
    <reaction evidence="7">
        <text>Na(+)(in) + 2 H(+)(out) = Na(+)(out) + 2 H(+)(in)</text>
        <dbReference type="Rhea" id="RHEA:29251"/>
        <dbReference type="ChEBI" id="CHEBI:15378"/>
        <dbReference type="ChEBI" id="CHEBI:29101"/>
    </reaction>
</comment>
<dbReference type="Pfam" id="PF06965">
    <property type="entry name" value="Na_H_antiport_1"/>
    <property type="match status" value="1"/>
</dbReference>
<comment type="function">
    <text evidence="7">Na(+)/H(+) antiporter that extrudes sodium in exchange for external protons.</text>
</comment>
<feature type="transmembrane region" description="Helical" evidence="7">
    <location>
        <begin position="296"/>
        <end position="319"/>
    </location>
</feature>
<evidence type="ECO:0000313" key="8">
    <source>
        <dbReference type="EMBL" id="VVP06991.1"/>
    </source>
</evidence>
<feature type="transmembrane region" description="Helical" evidence="7">
    <location>
        <begin position="123"/>
        <end position="144"/>
    </location>
</feature>
<dbReference type="PANTHER" id="PTHR30341:SF0">
    <property type="entry name" value="NA(+)_H(+) ANTIPORTER NHAA"/>
    <property type="match status" value="1"/>
</dbReference>
<evidence type="ECO:0000313" key="9">
    <source>
        <dbReference type="Proteomes" id="UP000375525"/>
    </source>
</evidence>
<proteinExistence type="inferred from homology"/>
<dbReference type="NCBIfam" id="TIGR00773">
    <property type="entry name" value="NhaA"/>
    <property type="match status" value="1"/>
</dbReference>
<keyword evidence="7" id="KW-0050">Antiport</keyword>
<evidence type="ECO:0000256" key="5">
    <source>
        <dbReference type="ARBA" id="ARBA00023136"/>
    </source>
</evidence>
<dbReference type="NCBIfam" id="NF007111">
    <property type="entry name" value="PRK09560.1"/>
    <property type="match status" value="1"/>
</dbReference>
<feature type="transmembrane region" description="Helical" evidence="7">
    <location>
        <begin position="96"/>
        <end position="117"/>
    </location>
</feature>
<comment type="subcellular location">
    <subcellularLocation>
        <location evidence="1 7">Cell inner membrane</location>
        <topology evidence="1 7">Multi-pass membrane protein</topology>
    </subcellularLocation>
</comment>
<dbReference type="NCBIfam" id="NF007112">
    <property type="entry name" value="PRK09561.1"/>
    <property type="match status" value="1"/>
</dbReference>
<evidence type="ECO:0000256" key="7">
    <source>
        <dbReference type="HAMAP-Rule" id="MF_01844"/>
    </source>
</evidence>
<evidence type="ECO:0000256" key="2">
    <source>
        <dbReference type="ARBA" id="ARBA00022475"/>
    </source>
</evidence>
<feature type="transmembrane region" description="Helical" evidence="7">
    <location>
        <begin position="61"/>
        <end position="81"/>
    </location>
</feature>
<keyword evidence="4 7" id="KW-1133">Transmembrane helix</keyword>
<feature type="transmembrane region" description="Helical" evidence="7">
    <location>
        <begin position="183"/>
        <end position="203"/>
    </location>
</feature>
<evidence type="ECO:0000256" key="6">
    <source>
        <dbReference type="ARBA" id="ARBA00023201"/>
    </source>
</evidence>
<feature type="transmembrane region" description="Helical" evidence="7">
    <location>
        <begin position="365"/>
        <end position="386"/>
    </location>
</feature>
<name>A0A5E7L1B3_PSEFL</name>